<dbReference type="VEuPathDB" id="CryptoDB:GNI_022680"/>
<organism evidence="2 3">
    <name type="scientific">Gregarina niphandrodes</name>
    <name type="common">Septate eugregarine</name>
    <dbReference type="NCBI Taxonomy" id="110365"/>
    <lineage>
        <taxon>Eukaryota</taxon>
        <taxon>Sar</taxon>
        <taxon>Alveolata</taxon>
        <taxon>Apicomplexa</taxon>
        <taxon>Conoidasida</taxon>
        <taxon>Gregarinasina</taxon>
        <taxon>Eugregarinorida</taxon>
        <taxon>Gregarinidae</taxon>
        <taxon>Gregarina</taxon>
    </lineage>
</organism>
<dbReference type="Gene3D" id="1.20.58.90">
    <property type="match status" value="1"/>
</dbReference>
<name>A0A023BBT9_GRENI</name>
<protein>
    <submittedName>
        <fullName evidence="2">Tubulin-binding cofactor A</fullName>
    </submittedName>
</protein>
<dbReference type="GO" id="GO:0007021">
    <property type="term" value="P:tubulin complex assembly"/>
    <property type="evidence" value="ECO:0007669"/>
    <property type="project" value="InterPro"/>
</dbReference>
<comment type="caution">
    <text evidence="2">The sequence shown here is derived from an EMBL/GenBank/DDBJ whole genome shotgun (WGS) entry which is preliminary data.</text>
</comment>
<gene>
    <name evidence="2" type="ORF">GNI_022680</name>
</gene>
<accession>A0A023BBT9</accession>
<evidence type="ECO:0000313" key="2">
    <source>
        <dbReference type="EMBL" id="EZG80138.1"/>
    </source>
</evidence>
<evidence type="ECO:0000256" key="1">
    <source>
        <dbReference type="SAM" id="Coils"/>
    </source>
</evidence>
<proteinExistence type="predicted"/>
<evidence type="ECO:0000313" key="3">
    <source>
        <dbReference type="Proteomes" id="UP000019763"/>
    </source>
</evidence>
<sequence length="161" mass="18054">MPLAPATPLGVLANQLRQKTGALFRCCKEYTTYLQELDRDAKALQEKTAKGETTTQAANVLKETEGMLPIVRKNALKMADGFLDFWEENRPKIERILNETPPEDKERHKFIQECGQASRLLNKLLASEDGKNSALEPAVLAMIRAIQIDVELFSQGKQLKA</sequence>
<feature type="coiled-coil region" evidence="1">
    <location>
        <begin position="27"/>
        <end position="54"/>
    </location>
</feature>
<dbReference type="GO" id="GO:0048487">
    <property type="term" value="F:beta-tubulin binding"/>
    <property type="evidence" value="ECO:0007669"/>
    <property type="project" value="InterPro"/>
</dbReference>
<dbReference type="InterPro" id="IPR036126">
    <property type="entry name" value="TBCA_sf"/>
</dbReference>
<dbReference type="AlphaFoldDB" id="A0A023BBT9"/>
<dbReference type="RefSeq" id="XP_011134334.1">
    <property type="nucleotide sequence ID" value="XM_011136032.1"/>
</dbReference>
<keyword evidence="3" id="KW-1185">Reference proteome</keyword>
<dbReference type="SUPFAM" id="SSF46988">
    <property type="entry name" value="Tubulin chaperone cofactor A"/>
    <property type="match status" value="1"/>
</dbReference>
<dbReference type="GO" id="GO:0007023">
    <property type="term" value="P:post-chaperonin tubulin folding pathway"/>
    <property type="evidence" value="ECO:0007669"/>
    <property type="project" value="InterPro"/>
</dbReference>
<dbReference type="GeneID" id="22911062"/>
<dbReference type="Proteomes" id="UP000019763">
    <property type="component" value="Unassembled WGS sequence"/>
</dbReference>
<reference evidence="2" key="1">
    <citation type="submission" date="2013-12" db="EMBL/GenBank/DDBJ databases">
        <authorList>
            <person name="Omoto C.K."/>
            <person name="Sibley D."/>
            <person name="Venepally P."/>
            <person name="Hadjithomas M."/>
            <person name="Karamycheva S."/>
            <person name="Brunk B."/>
            <person name="Roos D."/>
            <person name="Caler E."/>
            <person name="Lorenzi H."/>
        </authorList>
    </citation>
    <scope>NUCLEOTIDE SEQUENCE</scope>
</reference>
<dbReference type="EMBL" id="AFNH02000167">
    <property type="protein sequence ID" value="EZG80138.1"/>
    <property type="molecule type" value="Genomic_DNA"/>
</dbReference>
<keyword evidence="1" id="KW-0175">Coiled coil</keyword>